<reference evidence="12" key="1">
    <citation type="submission" date="2019-01" db="EMBL/GenBank/DDBJ databases">
        <title>Draft genome sequences of three monokaryotic isolates of the white-rot basidiomycete fungus Dichomitus squalens.</title>
        <authorList>
            <consortium name="DOE Joint Genome Institute"/>
            <person name="Lopez S.C."/>
            <person name="Andreopoulos B."/>
            <person name="Pangilinan J."/>
            <person name="Lipzen A."/>
            <person name="Riley R."/>
            <person name="Ahrendt S."/>
            <person name="Ng V."/>
            <person name="Barry K."/>
            <person name="Daum C."/>
            <person name="Grigoriev I.V."/>
            <person name="Hilden K.S."/>
            <person name="Makela M.R."/>
            <person name="de Vries R.P."/>
        </authorList>
    </citation>
    <scope>NUCLEOTIDE SEQUENCE [LARGE SCALE GENOMIC DNA]</scope>
    <source>
        <strain evidence="12">OM18370.1</strain>
    </source>
</reference>
<protein>
    <recommendedName>
        <fullName evidence="8">NADPH:adrenodoxin oxidoreductase, mitochondrial</fullName>
        <ecNumber evidence="8">1.18.1.6</ecNumber>
    </recommendedName>
</protein>
<evidence type="ECO:0000256" key="8">
    <source>
        <dbReference type="PIRNR" id="PIRNR000362"/>
    </source>
</evidence>
<accession>A0A4Q9MHJ8</accession>
<evidence type="ECO:0000256" key="1">
    <source>
        <dbReference type="ARBA" id="ARBA00001974"/>
    </source>
</evidence>
<dbReference type="PANTHER" id="PTHR48467">
    <property type="entry name" value="GLUTAMATE SYNTHASE 1 [NADH], CHLOROPLASTIC-LIKE"/>
    <property type="match status" value="1"/>
</dbReference>
<dbReference type="Proteomes" id="UP000292957">
    <property type="component" value="Unassembled WGS sequence"/>
</dbReference>
<dbReference type="EMBL" id="ML143439">
    <property type="protein sequence ID" value="TBU26934.1"/>
    <property type="molecule type" value="Genomic_DNA"/>
</dbReference>
<feature type="compositionally biased region" description="Low complexity" evidence="11">
    <location>
        <begin position="408"/>
        <end position="427"/>
    </location>
</feature>
<dbReference type="InterPro" id="IPR021163">
    <property type="entry name" value="Ferredox_Rdtase_adrenod"/>
</dbReference>
<dbReference type="OrthoDB" id="333024at2759"/>
<keyword evidence="6 8" id="KW-0560">Oxidoreductase</keyword>
<keyword evidence="4 8" id="KW-0274">FAD</keyword>
<comment type="subcellular location">
    <subcellularLocation>
        <location evidence="8">Mitochondrion</location>
    </subcellularLocation>
</comment>
<sequence>MAPLKLAIVGGGPSAFYVASRLLSLLPQTSAHASSLKIHLYDRLWAPYGLVRYGVAPDHPEVKNCTHKFDTAATDPRLRFFGNVNIGSPSPIPTTLPLSLQSLLPYYTHVLFSTGCSVPILHPALPPSQFCVPALSLVHWYTQHPSAPRPPPDLSRIRHVTLIGQGNVSLDVARMLLTPPAHLAHHDVPAPVLAALRASAVEHVSIVGRRGPLQAAFTTKELREMMNLPDASMAPLDSALLAAAQTNGGAALTRQQARTLQLLQKGSKNPPGSTRKTWSLDFFRAPTGLVTPPSGPSPSARAQLTLAHTALDPAQRAVPTGETSTLATDLVVTSLGHRAEPSLPWYDPALARLRTLRGRVLGADGRVVRNVYASGWAAMGARGVLASTMLDAYAVADTILRDHFPQFGPASASTSPEEEGGSTTVGGEPKRAADLGAAVDAVEVLPRGEDVDFKAVPPEVDAGLREGRVTDFEDWKAIDAEEIRRGQAAGKERERFVSWDEAREFLAKVRT</sequence>
<dbReference type="SUPFAM" id="SSF51971">
    <property type="entry name" value="Nucleotide-binding domain"/>
    <property type="match status" value="1"/>
</dbReference>
<dbReference type="AlphaFoldDB" id="A0A4Q9MHJ8"/>
<dbReference type="GO" id="GO:0005739">
    <property type="term" value="C:mitochondrion"/>
    <property type="evidence" value="ECO:0007669"/>
    <property type="project" value="UniProtKB-SubCell"/>
</dbReference>
<name>A0A4Q9MHJ8_9APHY</name>
<dbReference type="EC" id="1.18.1.6" evidence="8"/>
<dbReference type="PANTHER" id="PTHR48467:SF1">
    <property type="entry name" value="GLUTAMATE SYNTHASE 1 [NADH], CHLOROPLASTIC-LIKE"/>
    <property type="match status" value="1"/>
</dbReference>
<proteinExistence type="inferred from homology"/>
<feature type="binding site" evidence="9">
    <location>
        <position position="14"/>
    </location>
    <ligand>
        <name>FAD</name>
        <dbReference type="ChEBI" id="CHEBI:57692"/>
    </ligand>
</feature>
<evidence type="ECO:0000256" key="6">
    <source>
        <dbReference type="ARBA" id="ARBA00023002"/>
    </source>
</evidence>
<feature type="binding site" evidence="10">
    <location>
        <position position="221"/>
    </location>
    <ligand>
        <name>NADP(+)</name>
        <dbReference type="ChEBI" id="CHEBI:58349"/>
    </ligand>
</feature>
<comment type="catalytic activity">
    <reaction evidence="7 8">
        <text>2 reduced [adrenodoxin] + NADP(+) + H(+) = 2 oxidized [adrenodoxin] + NADPH</text>
        <dbReference type="Rhea" id="RHEA:42312"/>
        <dbReference type="Rhea" id="RHEA-COMP:9998"/>
        <dbReference type="Rhea" id="RHEA-COMP:9999"/>
        <dbReference type="ChEBI" id="CHEBI:15378"/>
        <dbReference type="ChEBI" id="CHEBI:33737"/>
        <dbReference type="ChEBI" id="CHEBI:33738"/>
        <dbReference type="ChEBI" id="CHEBI:57783"/>
        <dbReference type="ChEBI" id="CHEBI:58349"/>
        <dbReference type="EC" id="1.18.1.6"/>
    </reaction>
</comment>
<comment type="cofactor">
    <cofactor evidence="1 8 9">
        <name>FAD</name>
        <dbReference type="ChEBI" id="CHEBI:57692"/>
    </cofactor>
</comment>
<evidence type="ECO:0000256" key="7">
    <source>
        <dbReference type="ARBA" id="ARBA00048933"/>
    </source>
</evidence>
<feature type="binding site" evidence="10">
    <location>
        <begin position="209"/>
        <end position="210"/>
    </location>
    <ligand>
        <name>NADP(+)</name>
        <dbReference type="ChEBI" id="CHEBI:58349"/>
    </ligand>
</feature>
<evidence type="ECO:0000256" key="5">
    <source>
        <dbReference type="ARBA" id="ARBA00022857"/>
    </source>
</evidence>
<evidence type="ECO:0000256" key="10">
    <source>
        <dbReference type="PIRSR" id="PIRSR000362-2"/>
    </source>
</evidence>
<gene>
    <name evidence="12" type="ORF">BD311DRAFT_846832</name>
</gene>
<evidence type="ECO:0000256" key="11">
    <source>
        <dbReference type="SAM" id="MobiDB-lite"/>
    </source>
</evidence>
<evidence type="ECO:0000256" key="3">
    <source>
        <dbReference type="ARBA" id="ARBA00022630"/>
    </source>
</evidence>
<dbReference type="GO" id="GO:0016491">
    <property type="term" value="F:oxidoreductase activity"/>
    <property type="evidence" value="ECO:0007669"/>
    <property type="project" value="UniProtKB-KW"/>
</dbReference>
<keyword evidence="5 8" id="KW-0521">NADP</keyword>
<feature type="binding site" evidence="10">
    <location>
        <begin position="165"/>
        <end position="168"/>
    </location>
    <ligand>
        <name>NADP(+)</name>
        <dbReference type="ChEBI" id="CHEBI:58349"/>
    </ligand>
</feature>
<dbReference type="PIRSF" id="PIRSF000362">
    <property type="entry name" value="FNR"/>
    <property type="match status" value="1"/>
</dbReference>
<organism evidence="12">
    <name type="scientific">Dichomitus squalens</name>
    <dbReference type="NCBI Taxonomy" id="114155"/>
    <lineage>
        <taxon>Eukaryota</taxon>
        <taxon>Fungi</taxon>
        <taxon>Dikarya</taxon>
        <taxon>Basidiomycota</taxon>
        <taxon>Agaricomycotina</taxon>
        <taxon>Agaricomycetes</taxon>
        <taxon>Polyporales</taxon>
        <taxon>Polyporaceae</taxon>
        <taxon>Dichomitus</taxon>
    </lineage>
</organism>
<evidence type="ECO:0000256" key="4">
    <source>
        <dbReference type="ARBA" id="ARBA00022827"/>
    </source>
</evidence>
<feature type="region of interest" description="Disordered" evidence="11">
    <location>
        <begin position="407"/>
        <end position="430"/>
    </location>
</feature>
<dbReference type="InterPro" id="IPR055275">
    <property type="entry name" value="Ferredox_Rdtase"/>
</dbReference>
<keyword evidence="3 8" id="KW-0285">Flavoprotein</keyword>
<dbReference type="InterPro" id="IPR036188">
    <property type="entry name" value="FAD/NAD-bd_sf"/>
</dbReference>
<evidence type="ECO:0000256" key="2">
    <source>
        <dbReference type="ARBA" id="ARBA00008312"/>
    </source>
</evidence>
<evidence type="ECO:0000313" key="12">
    <source>
        <dbReference type="EMBL" id="TBU26934.1"/>
    </source>
</evidence>
<feature type="binding site" evidence="9">
    <location>
        <position position="50"/>
    </location>
    <ligand>
        <name>FAD</name>
        <dbReference type="ChEBI" id="CHEBI:57692"/>
    </ligand>
</feature>
<keyword evidence="8" id="KW-0496">Mitochondrion</keyword>
<dbReference type="Gene3D" id="3.40.50.720">
    <property type="entry name" value="NAD(P)-binding Rossmann-like Domain"/>
    <property type="match status" value="1"/>
</dbReference>
<dbReference type="Gene3D" id="3.50.50.60">
    <property type="entry name" value="FAD/NAD(P)-binding domain"/>
    <property type="match status" value="1"/>
</dbReference>
<comment type="similarity">
    <text evidence="2 8">Belongs to the ferredoxin--NADP reductase type 1 family.</text>
</comment>
<dbReference type="PRINTS" id="PR00419">
    <property type="entry name" value="ADXRDTASE"/>
</dbReference>
<feature type="binding site" evidence="9">
    <location>
        <position position="86"/>
    </location>
    <ligand>
        <name>FAD</name>
        <dbReference type="ChEBI" id="CHEBI:57692"/>
    </ligand>
</feature>
<evidence type="ECO:0000256" key="9">
    <source>
        <dbReference type="PIRSR" id="PIRSR000362-1"/>
    </source>
</evidence>